<sequence>MSLFRSPDGPKFTTSWWRGIEMVEMGNEEREFGLPPVCSDGSIVRYSGNYEILSKCLFLILVMV</sequence>
<dbReference type="Proteomes" id="UP000324222">
    <property type="component" value="Unassembled WGS sequence"/>
</dbReference>
<evidence type="ECO:0000313" key="1">
    <source>
        <dbReference type="EMBL" id="MPC16977.1"/>
    </source>
</evidence>
<name>A0A5B7D700_PORTR</name>
<proteinExistence type="predicted"/>
<reference evidence="1 2" key="1">
    <citation type="submission" date="2019-05" db="EMBL/GenBank/DDBJ databases">
        <title>Another draft genome of Portunus trituberculatus and its Hox gene families provides insights of decapod evolution.</title>
        <authorList>
            <person name="Jeong J.-H."/>
            <person name="Song I."/>
            <person name="Kim S."/>
            <person name="Choi T."/>
            <person name="Kim D."/>
            <person name="Ryu S."/>
            <person name="Kim W."/>
        </authorList>
    </citation>
    <scope>NUCLEOTIDE SEQUENCE [LARGE SCALE GENOMIC DNA]</scope>
    <source>
        <tissue evidence="1">Muscle</tissue>
    </source>
</reference>
<comment type="caution">
    <text evidence="1">The sequence shown here is derived from an EMBL/GenBank/DDBJ whole genome shotgun (WGS) entry which is preliminary data.</text>
</comment>
<keyword evidence="2" id="KW-1185">Reference proteome</keyword>
<gene>
    <name evidence="1" type="ORF">E2C01_009821</name>
</gene>
<dbReference type="EMBL" id="VSRR010000552">
    <property type="protein sequence ID" value="MPC16977.1"/>
    <property type="molecule type" value="Genomic_DNA"/>
</dbReference>
<organism evidence="1 2">
    <name type="scientific">Portunus trituberculatus</name>
    <name type="common">Swimming crab</name>
    <name type="synonym">Neptunus trituberculatus</name>
    <dbReference type="NCBI Taxonomy" id="210409"/>
    <lineage>
        <taxon>Eukaryota</taxon>
        <taxon>Metazoa</taxon>
        <taxon>Ecdysozoa</taxon>
        <taxon>Arthropoda</taxon>
        <taxon>Crustacea</taxon>
        <taxon>Multicrustacea</taxon>
        <taxon>Malacostraca</taxon>
        <taxon>Eumalacostraca</taxon>
        <taxon>Eucarida</taxon>
        <taxon>Decapoda</taxon>
        <taxon>Pleocyemata</taxon>
        <taxon>Brachyura</taxon>
        <taxon>Eubrachyura</taxon>
        <taxon>Portunoidea</taxon>
        <taxon>Portunidae</taxon>
        <taxon>Portuninae</taxon>
        <taxon>Portunus</taxon>
    </lineage>
</organism>
<protein>
    <submittedName>
        <fullName evidence="1">Uncharacterized protein</fullName>
    </submittedName>
</protein>
<accession>A0A5B7D700</accession>
<evidence type="ECO:0000313" key="2">
    <source>
        <dbReference type="Proteomes" id="UP000324222"/>
    </source>
</evidence>
<dbReference type="AlphaFoldDB" id="A0A5B7D700"/>